<name>A0A5B9VU05_9BACT</name>
<dbReference type="PANTHER" id="PTHR10264:SF83">
    <property type="entry name" value="BLL5629 PROTEIN"/>
    <property type="match status" value="1"/>
</dbReference>
<dbReference type="RefSeq" id="WP_148590620.1">
    <property type="nucleotide sequence ID" value="NZ_CP042997.1"/>
</dbReference>
<dbReference type="GO" id="GO:0098552">
    <property type="term" value="C:side of membrane"/>
    <property type="evidence" value="ECO:0007669"/>
    <property type="project" value="UniProtKB-ARBA"/>
</dbReference>
<keyword evidence="4" id="KW-0378">Hydrolase</keyword>
<protein>
    <submittedName>
        <fullName evidence="4">FtsH protease regulator HflK</fullName>
    </submittedName>
</protein>
<feature type="domain" description="Band 7" evidence="3">
    <location>
        <begin position="138"/>
        <end position="297"/>
    </location>
</feature>
<gene>
    <name evidence="4" type="ORF">OJF2_03180</name>
</gene>
<dbReference type="InterPro" id="IPR036013">
    <property type="entry name" value="Band_7/SPFH_dom_sf"/>
</dbReference>
<dbReference type="CDD" id="cd13438">
    <property type="entry name" value="SPFH_eoslipins_u2"/>
    <property type="match status" value="1"/>
</dbReference>
<dbReference type="AlphaFoldDB" id="A0A5B9VU05"/>
<dbReference type="KEGG" id="agv:OJF2_03180"/>
<dbReference type="OrthoDB" id="5501731at2"/>
<comment type="similarity">
    <text evidence="2">Belongs to the band 7/mec-2 family.</text>
</comment>
<dbReference type="SUPFAM" id="SSF117892">
    <property type="entry name" value="Band 7/SPFH domain"/>
    <property type="match status" value="1"/>
</dbReference>
<evidence type="ECO:0000256" key="1">
    <source>
        <dbReference type="ARBA" id="ARBA00004167"/>
    </source>
</evidence>
<dbReference type="Pfam" id="PF01145">
    <property type="entry name" value="Band_7"/>
    <property type="match status" value="1"/>
</dbReference>
<dbReference type="Gene3D" id="3.30.479.30">
    <property type="entry name" value="Band 7 domain"/>
    <property type="match status" value="1"/>
</dbReference>
<keyword evidence="5" id="KW-1185">Reference proteome</keyword>
<reference evidence="4 5" key="1">
    <citation type="submission" date="2019-08" db="EMBL/GenBank/DDBJ databases">
        <title>Deep-cultivation of Planctomycetes and their phenomic and genomic characterization uncovers novel biology.</title>
        <authorList>
            <person name="Wiegand S."/>
            <person name="Jogler M."/>
            <person name="Boedeker C."/>
            <person name="Pinto D."/>
            <person name="Vollmers J."/>
            <person name="Rivas-Marin E."/>
            <person name="Kohn T."/>
            <person name="Peeters S.H."/>
            <person name="Heuer A."/>
            <person name="Rast P."/>
            <person name="Oberbeckmann S."/>
            <person name="Bunk B."/>
            <person name="Jeske O."/>
            <person name="Meyerdierks A."/>
            <person name="Storesund J.E."/>
            <person name="Kallscheuer N."/>
            <person name="Luecker S."/>
            <person name="Lage O.M."/>
            <person name="Pohl T."/>
            <person name="Merkel B.J."/>
            <person name="Hornburger P."/>
            <person name="Mueller R.-W."/>
            <person name="Bruemmer F."/>
            <person name="Labrenz M."/>
            <person name="Spormann A.M."/>
            <person name="Op den Camp H."/>
            <person name="Overmann J."/>
            <person name="Amann R."/>
            <person name="Jetten M.S.M."/>
            <person name="Mascher T."/>
            <person name="Medema M.H."/>
            <person name="Devos D.P."/>
            <person name="Kaster A.-K."/>
            <person name="Ovreas L."/>
            <person name="Rohde M."/>
            <person name="Galperin M.Y."/>
            <person name="Jogler C."/>
        </authorList>
    </citation>
    <scope>NUCLEOTIDE SEQUENCE [LARGE SCALE GENOMIC DNA]</scope>
    <source>
        <strain evidence="4 5">OJF2</strain>
    </source>
</reference>
<dbReference type="GO" id="GO:0008233">
    <property type="term" value="F:peptidase activity"/>
    <property type="evidence" value="ECO:0007669"/>
    <property type="project" value="UniProtKB-KW"/>
</dbReference>
<organism evidence="4 5">
    <name type="scientific">Aquisphaera giovannonii</name>
    <dbReference type="NCBI Taxonomy" id="406548"/>
    <lineage>
        <taxon>Bacteria</taxon>
        <taxon>Pseudomonadati</taxon>
        <taxon>Planctomycetota</taxon>
        <taxon>Planctomycetia</taxon>
        <taxon>Isosphaerales</taxon>
        <taxon>Isosphaeraceae</taxon>
        <taxon>Aquisphaera</taxon>
    </lineage>
</organism>
<comment type="subcellular location">
    <subcellularLocation>
        <location evidence="1">Membrane</location>
        <topology evidence="1">Single-pass membrane protein</topology>
    </subcellularLocation>
</comment>
<dbReference type="Proteomes" id="UP000324233">
    <property type="component" value="Chromosome"/>
</dbReference>
<dbReference type="InterPro" id="IPR043202">
    <property type="entry name" value="Band-7_stomatin-like"/>
</dbReference>
<proteinExistence type="inferred from homology"/>
<dbReference type="SMART" id="SM00244">
    <property type="entry name" value="PHB"/>
    <property type="match status" value="1"/>
</dbReference>
<dbReference type="PRINTS" id="PR00721">
    <property type="entry name" value="STOMATIN"/>
</dbReference>
<evidence type="ECO:0000256" key="2">
    <source>
        <dbReference type="ARBA" id="ARBA00008164"/>
    </source>
</evidence>
<dbReference type="EMBL" id="CP042997">
    <property type="protein sequence ID" value="QEH31853.1"/>
    <property type="molecule type" value="Genomic_DNA"/>
</dbReference>
<keyword evidence="4" id="KW-0645">Protease</keyword>
<dbReference type="GO" id="GO:0006508">
    <property type="term" value="P:proteolysis"/>
    <property type="evidence" value="ECO:0007669"/>
    <property type="project" value="UniProtKB-KW"/>
</dbReference>
<accession>A0A5B9VU05</accession>
<sequence length="368" mass="41014">MMFLKTYRVRSYEMGLHFRDDEFRGLLGEGTHRFFDPFDRVDVQVVSQRAPFLVHEKIDLIAKRADLKGVARVLDLEDGQRALVWVDRRFGRILPPGPYVYWTNFRDVRVEVVSTDRPRFEHEDLRAILANPSAREQLEVGSVGRGCTGVLFLDGKFAGLLEPGPWAFWKGSADVRVVEVDLREATLDVPGQELMSADKVTLRINAVATYRVVDPKKAVCTADDYKQALYRELQLALRSVVGGRELDALLADKEAVAAEAASLLSGRLAGLGLELQSLGIRDVILPGDMKDLMNRVIEARKAAEANLITRREETAALRSQANTAKLLADNPTLMRLRELEVLEKVIAGGKLSVILGEKGLADRVVNLL</sequence>
<dbReference type="InterPro" id="IPR001972">
    <property type="entry name" value="Stomatin_HflK_fam"/>
</dbReference>
<evidence type="ECO:0000259" key="3">
    <source>
        <dbReference type="SMART" id="SM00244"/>
    </source>
</evidence>
<dbReference type="PANTHER" id="PTHR10264">
    <property type="entry name" value="BAND 7 PROTEIN-RELATED"/>
    <property type="match status" value="1"/>
</dbReference>
<evidence type="ECO:0000313" key="4">
    <source>
        <dbReference type="EMBL" id="QEH31853.1"/>
    </source>
</evidence>
<evidence type="ECO:0000313" key="5">
    <source>
        <dbReference type="Proteomes" id="UP000324233"/>
    </source>
</evidence>
<dbReference type="InterPro" id="IPR001107">
    <property type="entry name" value="Band_7"/>
</dbReference>
<dbReference type="FunFam" id="3.30.479.30:FF:000004">
    <property type="entry name" value="Putative membrane protease family, stomatin"/>
    <property type="match status" value="1"/>
</dbReference>
<dbReference type="GO" id="GO:0005886">
    <property type="term" value="C:plasma membrane"/>
    <property type="evidence" value="ECO:0007669"/>
    <property type="project" value="InterPro"/>
</dbReference>